<feature type="compositionally biased region" description="Low complexity" evidence="1">
    <location>
        <begin position="85"/>
        <end position="97"/>
    </location>
</feature>
<dbReference type="GO" id="GO:1902562">
    <property type="term" value="C:H4 histone acetyltransferase complex"/>
    <property type="evidence" value="ECO:0007669"/>
    <property type="project" value="UniProtKB-ARBA"/>
</dbReference>
<feature type="compositionally biased region" description="Polar residues" evidence="1">
    <location>
        <begin position="236"/>
        <end position="263"/>
    </location>
</feature>
<dbReference type="SMART" id="SM01300">
    <property type="entry name" value="PEHE"/>
    <property type="match status" value="1"/>
</dbReference>
<feature type="region of interest" description="Disordered" evidence="1">
    <location>
        <begin position="148"/>
        <end position="263"/>
    </location>
</feature>
<feature type="region of interest" description="Disordered" evidence="1">
    <location>
        <begin position="1"/>
        <end position="112"/>
    </location>
</feature>
<dbReference type="EMBL" id="HBUF01551853">
    <property type="protein sequence ID" value="CAG6759191.1"/>
    <property type="molecule type" value="Transcribed_RNA"/>
</dbReference>
<protein>
    <submittedName>
        <fullName evidence="3">Male-specific lethal 1-like 1</fullName>
    </submittedName>
</protein>
<evidence type="ECO:0000313" key="3">
    <source>
        <dbReference type="EMBL" id="CAG6644109.1"/>
    </source>
</evidence>
<feature type="compositionally biased region" description="Low complexity" evidence="1">
    <location>
        <begin position="210"/>
        <end position="225"/>
    </location>
</feature>
<dbReference type="EMBL" id="HBUF01222724">
    <property type="protein sequence ID" value="CAG6670146.1"/>
    <property type="molecule type" value="Transcribed_RNA"/>
</dbReference>
<dbReference type="EMBL" id="HBUF01130758">
    <property type="protein sequence ID" value="CAG6644109.1"/>
    <property type="molecule type" value="Transcribed_RNA"/>
</dbReference>
<evidence type="ECO:0000256" key="1">
    <source>
        <dbReference type="SAM" id="MobiDB-lite"/>
    </source>
</evidence>
<feature type="compositionally biased region" description="Polar residues" evidence="1">
    <location>
        <begin position="163"/>
        <end position="173"/>
    </location>
</feature>
<organism evidence="3">
    <name type="scientific">Cacopsylla melanoneura</name>
    <dbReference type="NCBI Taxonomy" id="428564"/>
    <lineage>
        <taxon>Eukaryota</taxon>
        <taxon>Metazoa</taxon>
        <taxon>Ecdysozoa</taxon>
        <taxon>Arthropoda</taxon>
        <taxon>Hexapoda</taxon>
        <taxon>Insecta</taxon>
        <taxon>Pterygota</taxon>
        <taxon>Neoptera</taxon>
        <taxon>Paraneoptera</taxon>
        <taxon>Hemiptera</taxon>
        <taxon>Sternorrhyncha</taxon>
        <taxon>Psylloidea</taxon>
        <taxon>Psyllidae</taxon>
        <taxon>Psyllinae</taxon>
        <taxon>Cacopsylla</taxon>
    </lineage>
</organism>
<reference evidence="3" key="1">
    <citation type="submission" date="2021-05" db="EMBL/GenBank/DDBJ databases">
        <authorList>
            <person name="Alioto T."/>
            <person name="Alioto T."/>
            <person name="Gomez Garrido J."/>
        </authorList>
    </citation>
    <scope>NUCLEOTIDE SEQUENCE</scope>
</reference>
<dbReference type="InterPro" id="IPR029332">
    <property type="entry name" value="PEHE_dom"/>
</dbReference>
<proteinExistence type="predicted"/>
<feature type="compositionally biased region" description="Basic and acidic residues" evidence="1">
    <location>
        <begin position="71"/>
        <end position="84"/>
    </location>
</feature>
<dbReference type="EMBL" id="HBUF01354335">
    <property type="protein sequence ID" value="CAG6716345.1"/>
    <property type="molecule type" value="Transcribed_RNA"/>
</dbReference>
<dbReference type="Gene3D" id="6.10.250.3170">
    <property type="match status" value="1"/>
</dbReference>
<dbReference type="EMBL" id="HBUF01354336">
    <property type="protein sequence ID" value="CAG6716346.1"/>
    <property type="molecule type" value="Transcribed_RNA"/>
</dbReference>
<dbReference type="EMBL" id="HBUF01222722">
    <property type="protein sequence ID" value="CAG6670144.1"/>
    <property type="molecule type" value="Transcribed_RNA"/>
</dbReference>
<accession>A0A8D8R4D1</accession>
<evidence type="ECO:0000259" key="2">
    <source>
        <dbReference type="PROSITE" id="PS52052"/>
    </source>
</evidence>
<dbReference type="EMBL" id="HBUF01222723">
    <property type="protein sequence ID" value="CAG6670145.1"/>
    <property type="molecule type" value="Transcribed_RNA"/>
</dbReference>
<name>A0A8D8R4D1_9HEMI</name>
<sequence>MTSTHTKCLRQSGRFSKTHQSDETTTTDIKSSLRHMGKKNYLEQDDDNSSDYCPLPKRRLRTSSSTVNNISERKLSLRNKDNSPKSKSSVNLNSGSSDVIKSPSPKKKYTKRNLACTTDRKLRNQTLNESECCNVDIESTEIKSEPIQLSPVKAKRGSRVRRLTNNSNCNNDSQLEHRSSKLKTQGNSEVSSTRNSMKVKPKVIDHFNQSEEINIESSSASNLPKKSNEPKKSNNVTVHSSIPSRKRSTLSQKHTDNNQLKLNGISYSNRTSISHHGKLCRKTKKTTIYHDSNGWILSKGHYSGDIDFWDGSQFDISNKKNVKSQQEIEIPSFREKKYTPLYKIEGTEDLSDHVFEKRHLQYEIMEKKIKKNFVMQSKYELQKSKYLKHNELLYKKESFLVKKFPKFIELNLDANNLKKIEIVPEVPVMAFGVPVKQLEVEEFQLLIQGVTE</sequence>
<dbReference type="PROSITE" id="PS52052">
    <property type="entry name" value="PEHE"/>
    <property type="match status" value="1"/>
</dbReference>
<feature type="domain" description="PEHE" evidence="2">
    <location>
        <begin position="327"/>
        <end position="448"/>
    </location>
</feature>
<dbReference type="EMBL" id="HBUF01222725">
    <property type="protein sequence ID" value="CAG6670147.1"/>
    <property type="molecule type" value="Transcribed_RNA"/>
</dbReference>
<dbReference type="AlphaFoldDB" id="A0A8D8R4D1"/>
<feature type="compositionally biased region" description="Basic residues" evidence="1">
    <location>
        <begin position="153"/>
        <end position="162"/>
    </location>
</feature>
<feature type="compositionally biased region" description="Polar residues" evidence="1">
    <location>
        <begin position="182"/>
        <end position="196"/>
    </location>
</feature>
<dbReference type="EMBL" id="HBUF01130757">
    <property type="protein sequence ID" value="CAG6644107.1"/>
    <property type="molecule type" value="Transcribed_RNA"/>
</dbReference>